<feature type="transmembrane region" description="Helical" evidence="1">
    <location>
        <begin position="37"/>
        <end position="56"/>
    </location>
</feature>
<dbReference type="AlphaFoldDB" id="A0A318UTP3"/>
<organism evidence="2 3">
    <name type="scientific">Pedobacter nutrimenti</name>
    <dbReference type="NCBI Taxonomy" id="1241337"/>
    <lineage>
        <taxon>Bacteria</taxon>
        <taxon>Pseudomonadati</taxon>
        <taxon>Bacteroidota</taxon>
        <taxon>Sphingobacteriia</taxon>
        <taxon>Sphingobacteriales</taxon>
        <taxon>Sphingobacteriaceae</taxon>
        <taxon>Pedobacter</taxon>
    </lineage>
</organism>
<protein>
    <submittedName>
        <fullName evidence="2">Uncharacterized protein DUF2809</fullName>
    </submittedName>
</protein>
<reference evidence="2 3" key="1">
    <citation type="submission" date="2018-06" db="EMBL/GenBank/DDBJ databases">
        <title>Genomic Encyclopedia of Archaeal and Bacterial Type Strains, Phase II (KMG-II): from individual species to whole genera.</title>
        <authorList>
            <person name="Goeker M."/>
        </authorList>
    </citation>
    <scope>NUCLEOTIDE SEQUENCE [LARGE SCALE GENOMIC DNA]</scope>
    <source>
        <strain evidence="2 3">DSM 27372</strain>
    </source>
</reference>
<feature type="transmembrane region" description="Helical" evidence="1">
    <location>
        <begin position="63"/>
        <end position="82"/>
    </location>
</feature>
<comment type="caution">
    <text evidence="2">The sequence shown here is derived from an EMBL/GenBank/DDBJ whole genome shotgun (WGS) entry which is preliminary data.</text>
</comment>
<keyword evidence="1" id="KW-0812">Transmembrane</keyword>
<feature type="transmembrane region" description="Helical" evidence="1">
    <location>
        <begin position="102"/>
        <end position="123"/>
    </location>
</feature>
<dbReference type="InterPro" id="IPR021257">
    <property type="entry name" value="DUF2809"/>
</dbReference>
<dbReference type="OrthoDB" id="5360192at2"/>
<proteinExistence type="predicted"/>
<gene>
    <name evidence="2" type="ORF">B0O44_101887</name>
</gene>
<keyword evidence="1" id="KW-0472">Membrane</keyword>
<dbReference type="Proteomes" id="UP000248198">
    <property type="component" value="Unassembled WGS sequence"/>
</dbReference>
<name>A0A318UTP3_9SPHI</name>
<dbReference type="RefSeq" id="WP_110827446.1">
    <property type="nucleotide sequence ID" value="NZ_QKLU01000001.1"/>
</dbReference>
<keyword evidence="3" id="KW-1185">Reference proteome</keyword>
<dbReference type="EMBL" id="QKLU01000001">
    <property type="protein sequence ID" value="PYF77405.1"/>
    <property type="molecule type" value="Genomic_DNA"/>
</dbReference>
<keyword evidence="1" id="KW-1133">Transmembrane helix</keyword>
<evidence type="ECO:0000313" key="2">
    <source>
        <dbReference type="EMBL" id="PYF77405.1"/>
    </source>
</evidence>
<feature type="transmembrane region" description="Helical" evidence="1">
    <location>
        <begin position="12"/>
        <end position="31"/>
    </location>
</feature>
<evidence type="ECO:0000256" key="1">
    <source>
        <dbReference type="SAM" id="Phobius"/>
    </source>
</evidence>
<sequence>MKLENRNIKTRFGYGLLIVAVIAAGILSRRIAFVPLITGDVLYAVMMFFMVKFLLIHTGKGKVAAISLSVCCLIELSQLYDAVWINQIRNTTLGGLVLGHGFLWSDILAYTAGTALCLLVLYAGKRRTGFKTDAPLR</sequence>
<accession>A0A318UTP3</accession>
<dbReference type="Pfam" id="PF10990">
    <property type="entry name" value="DUF2809"/>
    <property type="match status" value="1"/>
</dbReference>
<evidence type="ECO:0000313" key="3">
    <source>
        <dbReference type="Proteomes" id="UP000248198"/>
    </source>
</evidence>